<dbReference type="Gene3D" id="6.10.340.10">
    <property type="match status" value="1"/>
</dbReference>
<dbReference type="FunFam" id="1.10.287.130:FF:000001">
    <property type="entry name" value="Two-component sensor histidine kinase"/>
    <property type="match status" value="1"/>
</dbReference>
<comment type="catalytic activity">
    <reaction evidence="1">
        <text>ATP + protein L-histidine = ADP + protein N-phospho-L-histidine.</text>
        <dbReference type="EC" id="2.7.13.3"/>
    </reaction>
</comment>
<dbReference type="Proteomes" id="UP000587527">
    <property type="component" value="Unassembled WGS sequence"/>
</dbReference>
<dbReference type="GO" id="GO:0005886">
    <property type="term" value="C:plasma membrane"/>
    <property type="evidence" value="ECO:0007669"/>
    <property type="project" value="UniProtKB-SubCell"/>
</dbReference>
<evidence type="ECO:0000256" key="3">
    <source>
        <dbReference type="ARBA" id="ARBA00012438"/>
    </source>
</evidence>
<feature type="domain" description="Histidine kinase" evidence="12">
    <location>
        <begin position="255"/>
        <end position="463"/>
    </location>
</feature>
<dbReference type="InterPro" id="IPR005467">
    <property type="entry name" value="His_kinase_dom"/>
</dbReference>
<name>A0A841BIS6_9ACTN</name>
<dbReference type="PANTHER" id="PTHR45436:SF5">
    <property type="entry name" value="SENSOR HISTIDINE KINASE TRCS"/>
    <property type="match status" value="1"/>
</dbReference>
<dbReference type="PROSITE" id="PS50109">
    <property type="entry name" value="HIS_KIN"/>
    <property type="match status" value="1"/>
</dbReference>
<dbReference type="SUPFAM" id="SSF55874">
    <property type="entry name" value="ATPase domain of HSP90 chaperone/DNA topoisomerase II/histidine kinase"/>
    <property type="match status" value="1"/>
</dbReference>
<dbReference type="SMART" id="SM00388">
    <property type="entry name" value="HisKA"/>
    <property type="match status" value="1"/>
</dbReference>
<dbReference type="InterPro" id="IPR003594">
    <property type="entry name" value="HATPase_dom"/>
</dbReference>
<evidence type="ECO:0000256" key="11">
    <source>
        <dbReference type="SAM" id="Phobius"/>
    </source>
</evidence>
<dbReference type="AlphaFoldDB" id="A0A841BIS6"/>
<dbReference type="Gene3D" id="1.10.287.130">
    <property type="match status" value="1"/>
</dbReference>
<evidence type="ECO:0000256" key="8">
    <source>
        <dbReference type="ARBA" id="ARBA00022989"/>
    </source>
</evidence>
<keyword evidence="8 11" id="KW-1133">Transmembrane helix</keyword>
<dbReference type="InterPro" id="IPR003660">
    <property type="entry name" value="HAMP_dom"/>
</dbReference>
<protein>
    <recommendedName>
        <fullName evidence="3">histidine kinase</fullName>
        <ecNumber evidence="3">2.7.13.3</ecNumber>
    </recommendedName>
</protein>
<feature type="domain" description="HAMP" evidence="13">
    <location>
        <begin position="194"/>
        <end position="247"/>
    </location>
</feature>
<comment type="subcellular location">
    <subcellularLocation>
        <location evidence="2">Cell membrane</location>
    </subcellularLocation>
</comment>
<dbReference type="SMART" id="SM00304">
    <property type="entry name" value="HAMP"/>
    <property type="match status" value="1"/>
</dbReference>
<dbReference type="SMART" id="SM00387">
    <property type="entry name" value="HATPase_c"/>
    <property type="match status" value="1"/>
</dbReference>
<evidence type="ECO:0000259" key="12">
    <source>
        <dbReference type="PROSITE" id="PS50109"/>
    </source>
</evidence>
<sequence>MTYSSERLQRSWRSRLGGVRVRSALAAAGIVAAAVGLAGLALVYTAETTLTGNIDAAASQRAGQVVAAIKAGDPTRLAQTLRTSAGDQTIVQIINPAGEVVASSAVLAGQRPITAMRPAAGASQWEQRLLSPDSEDPFRIVATGVETDSSARVVVVAQSVSPVNESIEVITRWVIVAMPLLALVVGLATYVFVGRSLRPVEAIRRRVATITGRDLDARVPVPSARDEVAALAETMNEMLDRLQAAADTQRRFVADASHELRSPLTTLQVGLDLLAGSADTSRPQIQRMQAETERLSRLVADLLLLARVDEYGLTLRRNDVDLDDLAYAHRDRIHEQHPQLRINAEIEPVRVPGDVHQLDRAIRNLCDNAARHARHEINLTVRADGGTAHVIVADDGPGIDPADRERVFDRFTRLDDSRARTDGGAGLGLPITREIVNSHGGSVVAETFADSGVALHIRLPLDPDKAPGTGIAVEEPCGS</sequence>
<evidence type="ECO:0000256" key="10">
    <source>
        <dbReference type="ARBA" id="ARBA00023136"/>
    </source>
</evidence>
<reference evidence="14 15" key="1">
    <citation type="submission" date="2020-08" db="EMBL/GenBank/DDBJ databases">
        <title>Sequencing the genomes of 1000 actinobacteria strains.</title>
        <authorList>
            <person name="Klenk H.-P."/>
        </authorList>
    </citation>
    <scope>NUCLEOTIDE SEQUENCE [LARGE SCALE GENOMIC DNA]</scope>
    <source>
        <strain evidence="14 15">DSM 45362</strain>
    </source>
</reference>
<keyword evidence="5" id="KW-0808">Transferase</keyword>
<dbReference type="InterPro" id="IPR003661">
    <property type="entry name" value="HisK_dim/P_dom"/>
</dbReference>
<dbReference type="Pfam" id="PF00512">
    <property type="entry name" value="HisKA"/>
    <property type="match status" value="1"/>
</dbReference>
<evidence type="ECO:0000256" key="7">
    <source>
        <dbReference type="ARBA" id="ARBA00022777"/>
    </source>
</evidence>
<dbReference type="RefSeq" id="WP_184832344.1">
    <property type="nucleotide sequence ID" value="NZ_JACHMN010000001.1"/>
</dbReference>
<dbReference type="InterPro" id="IPR050428">
    <property type="entry name" value="TCS_sensor_his_kinase"/>
</dbReference>
<dbReference type="SUPFAM" id="SSF158472">
    <property type="entry name" value="HAMP domain-like"/>
    <property type="match status" value="1"/>
</dbReference>
<dbReference type="Pfam" id="PF00672">
    <property type="entry name" value="HAMP"/>
    <property type="match status" value="1"/>
</dbReference>
<dbReference type="PANTHER" id="PTHR45436">
    <property type="entry name" value="SENSOR HISTIDINE KINASE YKOH"/>
    <property type="match status" value="1"/>
</dbReference>
<evidence type="ECO:0000256" key="1">
    <source>
        <dbReference type="ARBA" id="ARBA00000085"/>
    </source>
</evidence>
<feature type="transmembrane region" description="Helical" evidence="11">
    <location>
        <begin position="21"/>
        <end position="44"/>
    </location>
</feature>
<evidence type="ECO:0000256" key="5">
    <source>
        <dbReference type="ARBA" id="ARBA00022679"/>
    </source>
</evidence>
<keyword evidence="9" id="KW-0902">Two-component regulatory system</keyword>
<dbReference type="EMBL" id="JACHMN010000001">
    <property type="protein sequence ID" value="MBB5867515.1"/>
    <property type="molecule type" value="Genomic_DNA"/>
</dbReference>
<dbReference type="InterPro" id="IPR036097">
    <property type="entry name" value="HisK_dim/P_sf"/>
</dbReference>
<dbReference type="SUPFAM" id="SSF47384">
    <property type="entry name" value="Homodimeric domain of signal transducing histidine kinase"/>
    <property type="match status" value="1"/>
</dbReference>
<evidence type="ECO:0000256" key="6">
    <source>
        <dbReference type="ARBA" id="ARBA00022692"/>
    </source>
</evidence>
<evidence type="ECO:0000313" key="14">
    <source>
        <dbReference type="EMBL" id="MBB5867515.1"/>
    </source>
</evidence>
<keyword evidence="10 11" id="KW-0472">Membrane</keyword>
<keyword evidence="4" id="KW-0597">Phosphoprotein</keyword>
<evidence type="ECO:0000313" key="15">
    <source>
        <dbReference type="Proteomes" id="UP000587527"/>
    </source>
</evidence>
<dbReference type="PROSITE" id="PS50885">
    <property type="entry name" value="HAMP"/>
    <property type="match status" value="1"/>
</dbReference>
<gene>
    <name evidence="14" type="ORF">F4553_000894</name>
</gene>
<keyword evidence="15" id="KW-1185">Reference proteome</keyword>
<dbReference type="CDD" id="cd00082">
    <property type="entry name" value="HisKA"/>
    <property type="match status" value="1"/>
</dbReference>
<dbReference type="EC" id="2.7.13.3" evidence="3"/>
<organism evidence="14 15">
    <name type="scientific">Allocatelliglobosispora scoriae</name>
    <dbReference type="NCBI Taxonomy" id="643052"/>
    <lineage>
        <taxon>Bacteria</taxon>
        <taxon>Bacillati</taxon>
        <taxon>Actinomycetota</taxon>
        <taxon>Actinomycetes</taxon>
        <taxon>Micromonosporales</taxon>
        <taxon>Micromonosporaceae</taxon>
        <taxon>Allocatelliglobosispora</taxon>
    </lineage>
</organism>
<proteinExistence type="predicted"/>
<feature type="transmembrane region" description="Helical" evidence="11">
    <location>
        <begin position="170"/>
        <end position="193"/>
    </location>
</feature>
<dbReference type="Pfam" id="PF02518">
    <property type="entry name" value="HATPase_c"/>
    <property type="match status" value="1"/>
</dbReference>
<keyword evidence="6 11" id="KW-0812">Transmembrane</keyword>
<dbReference type="CDD" id="cd06225">
    <property type="entry name" value="HAMP"/>
    <property type="match status" value="1"/>
</dbReference>
<evidence type="ECO:0000259" key="13">
    <source>
        <dbReference type="PROSITE" id="PS50885"/>
    </source>
</evidence>
<accession>A0A841BIS6</accession>
<dbReference type="GO" id="GO:0000155">
    <property type="term" value="F:phosphorelay sensor kinase activity"/>
    <property type="evidence" value="ECO:0007669"/>
    <property type="project" value="InterPro"/>
</dbReference>
<evidence type="ECO:0000256" key="4">
    <source>
        <dbReference type="ARBA" id="ARBA00022553"/>
    </source>
</evidence>
<evidence type="ECO:0000256" key="2">
    <source>
        <dbReference type="ARBA" id="ARBA00004236"/>
    </source>
</evidence>
<dbReference type="PRINTS" id="PR00344">
    <property type="entry name" value="BCTRLSENSOR"/>
</dbReference>
<evidence type="ECO:0000256" key="9">
    <source>
        <dbReference type="ARBA" id="ARBA00023012"/>
    </source>
</evidence>
<dbReference type="Gene3D" id="3.30.565.10">
    <property type="entry name" value="Histidine kinase-like ATPase, C-terminal domain"/>
    <property type="match status" value="1"/>
</dbReference>
<comment type="caution">
    <text evidence="14">The sequence shown here is derived from an EMBL/GenBank/DDBJ whole genome shotgun (WGS) entry which is preliminary data.</text>
</comment>
<dbReference type="InterPro" id="IPR036890">
    <property type="entry name" value="HATPase_C_sf"/>
</dbReference>
<keyword evidence="7 14" id="KW-0418">Kinase</keyword>
<dbReference type="InterPro" id="IPR004358">
    <property type="entry name" value="Sig_transdc_His_kin-like_C"/>
</dbReference>